<dbReference type="RefSeq" id="WP_189677949.1">
    <property type="nucleotide sequence ID" value="NZ_BNAQ01000027.1"/>
</dbReference>
<evidence type="ECO:0000313" key="3">
    <source>
        <dbReference type="Proteomes" id="UP000652430"/>
    </source>
</evidence>
<feature type="chain" id="PRO_5046416543" evidence="1">
    <location>
        <begin position="28"/>
        <end position="115"/>
    </location>
</feature>
<protein>
    <submittedName>
        <fullName evidence="2">Uncharacterized protein</fullName>
    </submittedName>
</protein>
<evidence type="ECO:0000313" key="2">
    <source>
        <dbReference type="EMBL" id="GHH27049.1"/>
    </source>
</evidence>
<name>A0ABQ3LXZ6_9SPHN</name>
<reference evidence="3" key="1">
    <citation type="journal article" date="2019" name="Int. J. Syst. Evol. Microbiol.">
        <title>The Global Catalogue of Microorganisms (GCM) 10K type strain sequencing project: providing services to taxonomists for standard genome sequencing and annotation.</title>
        <authorList>
            <consortium name="The Broad Institute Genomics Platform"/>
            <consortium name="The Broad Institute Genome Sequencing Center for Infectious Disease"/>
            <person name="Wu L."/>
            <person name="Ma J."/>
        </authorList>
    </citation>
    <scope>NUCLEOTIDE SEQUENCE [LARGE SCALE GENOMIC DNA]</scope>
    <source>
        <strain evidence="3">CGMCC 1.8957</strain>
    </source>
</reference>
<gene>
    <name evidence="2" type="ORF">GCM10008023_42250</name>
</gene>
<proteinExistence type="predicted"/>
<comment type="caution">
    <text evidence="2">The sequence shown here is derived from an EMBL/GenBank/DDBJ whole genome shotgun (WGS) entry which is preliminary data.</text>
</comment>
<dbReference type="Proteomes" id="UP000652430">
    <property type="component" value="Unassembled WGS sequence"/>
</dbReference>
<evidence type="ECO:0000256" key="1">
    <source>
        <dbReference type="SAM" id="SignalP"/>
    </source>
</evidence>
<accession>A0ABQ3LXZ6</accession>
<keyword evidence="3" id="KW-1185">Reference proteome</keyword>
<keyword evidence="1" id="KW-0732">Signal</keyword>
<sequence length="115" mass="13499">MMNARKLAMTVALATASAFALASPASAQSFGGITLSFGSGGYNSYSYDDDDNYPASSYYTYGVPQYQNYSYYSRPSYEWQERARLEQWRAAQQRRLYWEHERREHQRWRDDDDDN</sequence>
<feature type="signal peptide" evidence="1">
    <location>
        <begin position="1"/>
        <end position="27"/>
    </location>
</feature>
<dbReference type="EMBL" id="BNAQ01000027">
    <property type="protein sequence ID" value="GHH27049.1"/>
    <property type="molecule type" value="Genomic_DNA"/>
</dbReference>
<organism evidence="2 3">
    <name type="scientific">Sphingomonas glacialis</name>
    <dbReference type="NCBI Taxonomy" id="658225"/>
    <lineage>
        <taxon>Bacteria</taxon>
        <taxon>Pseudomonadati</taxon>
        <taxon>Pseudomonadota</taxon>
        <taxon>Alphaproteobacteria</taxon>
        <taxon>Sphingomonadales</taxon>
        <taxon>Sphingomonadaceae</taxon>
        <taxon>Sphingomonas</taxon>
    </lineage>
</organism>